<dbReference type="Proteomes" id="UP001244011">
    <property type="component" value="Unassembled WGS sequence"/>
</dbReference>
<proteinExistence type="predicted"/>
<comment type="caution">
    <text evidence="1">The sequence shown here is derived from an EMBL/GenBank/DDBJ whole genome shotgun (WGS) entry which is preliminary data.</text>
</comment>
<protein>
    <submittedName>
        <fullName evidence="1">Uncharacterized protein</fullName>
    </submittedName>
</protein>
<keyword evidence="2" id="KW-1185">Reference proteome</keyword>
<evidence type="ECO:0000313" key="1">
    <source>
        <dbReference type="EMBL" id="KAK1763555.1"/>
    </source>
</evidence>
<evidence type="ECO:0000313" key="2">
    <source>
        <dbReference type="Proteomes" id="UP001244011"/>
    </source>
</evidence>
<dbReference type="EMBL" id="MU839026">
    <property type="protein sequence ID" value="KAK1763555.1"/>
    <property type="molecule type" value="Genomic_DNA"/>
</dbReference>
<dbReference type="AlphaFoldDB" id="A0AAJ0BSM8"/>
<accession>A0AAJ0BSM8</accession>
<organism evidence="1 2">
    <name type="scientific">Phialemonium atrogriseum</name>
    <dbReference type="NCBI Taxonomy" id="1093897"/>
    <lineage>
        <taxon>Eukaryota</taxon>
        <taxon>Fungi</taxon>
        <taxon>Dikarya</taxon>
        <taxon>Ascomycota</taxon>
        <taxon>Pezizomycotina</taxon>
        <taxon>Sordariomycetes</taxon>
        <taxon>Sordariomycetidae</taxon>
        <taxon>Cephalothecales</taxon>
        <taxon>Cephalothecaceae</taxon>
        <taxon>Phialemonium</taxon>
    </lineage>
</organism>
<gene>
    <name evidence="1" type="ORF">QBC33DRAFT_240565</name>
</gene>
<dbReference type="RefSeq" id="XP_060279768.1">
    <property type="nucleotide sequence ID" value="XM_060422909.1"/>
</dbReference>
<dbReference type="GeneID" id="85306096"/>
<reference evidence="1" key="1">
    <citation type="submission" date="2023-06" db="EMBL/GenBank/DDBJ databases">
        <title>Genome-scale phylogeny and comparative genomics of the fungal order Sordariales.</title>
        <authorList>
            <consortium name="Lawrence Berkeley National Laboratory"/>
            <person name="Hensen N."/>
            <person name="Bonometti L."/>
            <person name="Westerberg I."/>
            <person name="Brannstrom I.O."/>
            <person name="Guillou S."/>
            <person name="Cros-Aarteil S."/>
            <person name="Calhoun S."/>
            <person name="Haridas S."/>
            <person name="Kuo A."/>
            <person name="Mondo S."/>
            <person name="Pangilinan J."/>
            <person name="Riley R."/>
            <person name="Labutti K."/>
            <person name="Andreopoulos B."/>
            <person name="Lipzen A."/>
            <person name="Chen C."/>
            <person name="Yanf M."/>
            <person name="Daum C."/>
            <person name="Ng V."/>
            <person name="Clum A."/>
            <person name="Steindorff A."/>
            <person name="Ohm R."/>
            <person name="Martin F."/>
            <person name="Silar P."/>
            <person name="Natvig D."/>
            <person name="Lalanne C."/>
            <person name="Gautier V."/>
            <person name="Ament-Velasquez S.L."/>
            <person name="Kruys A."/>
            <person name="Hutchinson M.I."/>
            <person name="Powell A.J."/>
            <person name="Barry K."/>
            <person name="Miller A.N."/>
            <person name="Grigoriev I.V."/>
            <person name="Debuchy R."/>
            <person name="Gladieux P."/>
            <person name="Thoren M.H."/>
            <person name="Johannesson H."/>
        </authorList>
    </citation>
    <scope>NUCLEOTIDE SEQUENCE</scope>
    <source>
        <strain evidence="1">8032-3</strain>
    </source>
</reference>
<name>A0AAJ0BSM8_9PEZI</name>
<sequence length="203" mass="22497">MSYVRPQLRIHGHRLQAYRSLPMGSQSPPPRMCQCCVFFSCLIPSPTWCWVVVVKVACSPPYIRPNSTARIGEADDDSYSPDPPINQWPVIMRSWHTCFNLQSDVAVGVDNGSSVPSSRLTREPMIPAVASPPLVAVLPKSGRLALGLHPNGRRLYQGGVREWLYATRPKWPGLRSQTAVCWPHLGCKQSGSLLPVNVSISQR</sequence>